<dbReference type="Proteomes" id="UP000824533">
    <property type="component" value="Linkage Group LG16"/>
</dbReference>
<comment type="caution">
    <text evidence="1">The sequence shown here is derived from an EMBL/GenBank/DDBJ whole genome shotgun (WGS) entry which is preliminary data.</text>
</comment>
<dbReference type="EMBL" id="CM034402">
    <property type="protein sequence ID" value="KAJ0174935.1"/>
    <property type="molecule type" value="Genomic_DNA"/>
</dbReference>
<protein>
    <submittedName>
        <fullName evidence="1">Uncharacterized protein</fullName>
    </submittedName>
</protein>
<accession>A0ACC1CU22</accession>
<sequence>MPRRGKWMHVVAGVVAGVTIGMFLKLCLRSSSRTNIEACPEAAGLLVDSDPLALIGLQPNETVQNSNRTLVFVGVMTAEQYLTTRARAVYETWSQDLPGRIAFFSSEVSRAPGLPLVPLRNVDDSYPPQKKSFLMLLYMYEKYGDKFEWYMRADDDVYVRGDKLEEFLRSVDSRKPQFIGQAGRGTNQERDILALDYNENFCMGGPGVLISRETLRRVAPHVKYCLKHLYSTHEDVELGRCVAKFAGVSCTWSYDMQTILHHNGSGNLAYTGRLKKREVHRAITLHPVKDHRQMYRIHSYFKNFRVQEIRERSLELHRDIATALQQLGVPDDKVTDYMLSGDVPLFPAKVGEPGYLGNNKILGAPIDINRYRPKYIDDIVPFDFISKSIYSAAHSNPKRRIEGPLKEALDDVIREVMEIINAPSRQRGRVIDFNELLYGYTRLQPLHGADHILDLLLKYRRYRGRKMTAAVRRHAYLQQSFTGMEIRELPMGEPPPFEDPIILENIEPIKIDPLDYEDFDESNQQPNSFLDFSKLNVRGALESGLLKLQNLPKVLKWSDDYEEYPVYGRMINFILPLSGRQETFGRFMKNYEEVVLKTNEAVTLIVVLYLDTKNAMDYKNAETLINYYIDQYRKEIKLVQMGSDTFSRGAALTEGLKLCESDDLVFFIDVDMMFNFDSLRRIRINTVKYNQVYFPIVFSEFNTEVVNGEDFNKFKNEKLVIDSDLGVDDIVRTEREMINLKYSKEVSDERGYFRVYGFGILSIFKCDFERVGGFDLTIKGWGLEDVQLFETLIKSNLTVFRMADNSLVHIFHSVDCDKNLEKSQFIMCLGTKASTYGGERHMTYYMLNHPEVLWPEEEKGAS</sequence>
<evidence type="ECO:0000313" key="1">
    <source>
        <dbReference type="EMBL" id="KAJ0174935.1"/>
    </source>
</evidence>
<keyword evidence="2" id="KW-1185">Reference proteome</keyword>
<evidence type="ECO:0000313" key="2">
    <source>
        <dbReference type="Proteomes" id="UP000824533"/>
    </source>
</evidence>
<reference evidence="1 2" key="1">
    <citation type="journal article" date="2021" name="Front. Genet.">
        <title>Chromosome-Level Genome Assembly Reveals Significant Gene Expansion in the Toll and IMD Signaling Pathways of Dendrolimus kikuchii.</title>
        <authorList>
            <person name="Zhou J."/>
            <person name="Wu P."/>
            <person name="Xiong Z."/>
            <person name="Liu N."/>
            <person name="Zhao N."/>
            <person name="Ji M."/>
            <person name="Qiu Y."/>
            <person name="Yang B."/>
        </authorList>
    </citation>
    <scope>NUCLEOTIDE SEQUENCE [LARGE SCALE GENOMIC DNA]</scope>
    <source>
        <strain evidence="1">Ann1</strain>
    </source>
</reference>
<name>A0ACC1CU22_9NEOP</name>
<gene>
    <name evidence="1" type="ORF">K1T71_009076</name>
</gene>
<proteinExistence type="predicted"/>
<organism evidence="1 2">
    <name type="scientific">Dendrolimus kikuchii</name>
    <dbReference type="NCBI Taxonomy" id="765133"/>
    <lineage>
        <taxon>Eukaryota</taxon>
        <taxon>Metazoa</taxon>
        <taxon>Ecdysozoa</taxon>
        <taxon>Arthropoda</taxon>
        <taxon>Hexapoda</taxon>
        <taxon>Insecta</taxon>
        <taxon>Pterygota</taxon>
        <taxon>Neoptera</taxon>
        <taxon>Endopterygota</taxon>
        <taxon>Lepidoptera</taxon>
        <taxon>Glossata</taxon>
        <taxon>Ditrysia</taxon>
        <taxon>Bombycoidea</taxon>
        <taxon>Lasiocampidae</taxon>
        <taxon>Dendrolimus</taxon>
    </lineage>
</organism>